<evidence type="ECO:0000313" key="3">
    <source>
        <dbReference type="Proteomes" id="UP001162001"/>
    </source>
</evidence>
<dbReference type="GO" id="GO:0005509">
    <property type="term" value="F:calcium ion binding"/>
    <property type="evidence" value="ECO:0007669"/>
    <property type="project" value="InterPro"/>
</dbReference>
<accession>A0A7D3UQ15</accession>
<dbReference type="SUPFAM" id="SSF47473">
    <property type="entry name" value="EF-hand"/>
    <property type="match status" value="1"/>
</dbReference>
<gene>
    <name evidence="2" type="ORF">Fadolivirus_1_770</name>
</gene>
<sequence length="206" mass="24339">MELDIDHISKELKHIITNKRIYNNKIVLHALAVIELITITQETNIISYKFIKYLTYLKHYMKCYIDFDFLYYLYNHKEKIIIKNNLSLSTSSCSSSSSENLNTKIEKMFVDDSILLNEIINDSNIFKNDEYGEMDKRVIKLSKRLFNLIDVDKDGYISALDALHIMEITKKYPLLGESNFDDTIVYLLTSDSHNKITFDIFMKWLY</sequence>
<organism evidence="2 3">
    <name type="scientific">Fadolivirus FV1/VV64</name>
    <dbReference type="NCBI Taxonomy" id="3070911"/>
    <lineage>
        <taxon>Viruses</taxon>
        <taxon>Varidnaviria</taxon>
        <taxon>Bamfordvirae</taxon>
        <taxon>Nucleocytoviricota</taxon>
        <taxon>Megaviricetes</taxon>
        <taxon>Imitervirales</taxon>
        <taxon>Mimiviridae</taxon>
        <taxon>Klosneuvirinae</taxon>
        <taxon>Fadolivirus</taxon>
        <taxon>Fadolivirus algeromassiliense</taxon>
    </lineage>
</organism>
<dbReference type="Gene3D" id="1.10.238.10">
    <property type="entry name" value="EF-hand"/>
    <property type="match status" value="1"/>
</dbReference>
<dbReference type="Proteomes" id="UP001162001">
    <property type="component" value="Segment"/>
</dbReference>
<feature type="domain" description="EF-hand" evidence="1">
    <location>
        <begin position="137"/>
        <end position="172"/>
    </location>
</feature>
<name>A0A7D3UQ15_9VIRU</name>
<protein>
    <submittedName>
        <fullName evidence="2">EF-hand domain-containing protein</fullName>
    </submittedName>
</protein>
<reference evidence="2 3" key="1">
    <citation type="submission" date="2020-04" db="EMBL/GenBank/DDBJ databases">
        <title>Advantages and limits of metagenomic assembly and binning of a giant virus.</title>
        <authorList>
            <person name="Schulz F."/>
            <person name="Andreani J."/>
            <person name="Francis R."/>
            <person name="Boudjemaa H."/>
            <person name="Bou Khalil J.Y."/>
            <person name="Lee J."/>
            <person name="La Scola B."/>
            <person name="Woyke T."/>
        </authorList>
    </citation>
    <scope>NUCLEOTIDE SEQUENCE [LARGE SCALE GENOMIC DNA]</scope>
    <source>
        <strain evidence="2 3">FV1/VV64</strain>
    </source>
</reference>
<dbReference type="InterPro" id="IPR011992">
    <property type="entry name" value="EF-hand-dom_pair"/>
</dbReference>
<dbReference type="InterPro" id="IPR002048">
    <property type="entry name" value="EF_hand_dom"/>
</dbReference>
<dbReference type="PROSITE" id="PS50222">
    <property type="entry name" value="EF_HAND_2"/>
    <property type="match status" value="1"/>
</dbReference>
<evidence type="ECO:0000259" key="1">
    <source>
        <dbReference type="PROSITE" id="PS50222"/>
    </source>
</evidence>
<dbReference type="EMBL" id="MT418680">
    <property type="protein sequence ID" value="QKF94228.1"/>
    <property type="molecule type" value="Genomic_DNA"/>
</dbReference>
<proteinExistence type="predicted"/>
<evidence type="ECO:0000313" key="2">
    <source>
        <dbReference type="EMBL" id="QKF94228.1"/>
    </source>
</evidence>
<keyword evidence="3" id="KW-1185">Reference proteome</keyword>